<evidence type="ECO:0008006" key="3">
    <source>
        <dbReference type="Google" id="ProtNLM"/>
    </source>
</evidence>
<sequence>MFRNLLIFIKQPILITLPTLIKRPLFILTVLSILGVSTAYAHGPSRLKVSESVTINAPAEKVWKTVGAFNSLAWLPPVTKVVMEKEPANEKGAVRVVYVGEQSVEETLKKFDDKGMMLKYKISKDNTALLPVTNYQSTLTVKADGDNSVVTWKAGFYRGDPNNNPPENLNDETAISAITGLYKAGLGNLKKVMEQ</sequence>
<dbReference type="PANTHER" id="PTHR39332:SF7">
    <property type="entry name" value="SRPBCC FAMILY PROTEIN"/>
    <property type="match status" value="1"/>
</dbReference>
<comment type="caution">
    <text evidence="1">The sequence shown here is derived from an EMBL/GenBank/DDBJ whole genome shotgun (WGS) entry which is preliminary data.</text>
</comment>
<gene>
    <name evidence="1" type="ORF">A1OK_12760</name>
</gene>
<name>A0A1E5C3A7_9GAMM</name>
<dbReference type="RefSeq" id="WP_016959762.1">
    <property type="nucleotide sequence ID" value="NZ_AJWN02000073.1"/>
</dbReference>
<dbReference type="EMBL" id="AJWN02000073">
    <property type="protein sequence ID" value="OEE59954.1"/>
    <property type="molecule type" value="Genomic_DNA"/>
</dbReference>
<reference evidence="1 2" key="1">
    <citation type="journal article" date="2012" name="Science">
        <title>Ecological populations of bacteria act as socially cohesive units of antibiotic production and resistance.</title>
        <authorList>
            <person name="Cordero O.X."/>
            <person name="Wildschutte H."/>
            <person name="Kirkup B."/>
            <person name="Proehl S."/>
            <person name="Ngo L."/>
            <person name="Hussain F."/>
            <person name="Le Roux F."/>
            <person name="Mincer T."/>
            <person name="Polz M.F."/>
        </authorList>
    </citation>
    <scope>NUCLEOTIDE SEQUENCE [LARGE SCALE GENOMIC DNA]</scope>
    <source>
        <strain evidence="1 2">FF-454</strain>
    </source>
</reference>
<dbReference type="Pfam" id="PF10604">
    <property type="entry name" value="Polyketide_cyc2"/>
    <property type="match status" value="1"/>
</dbReference>
<accession>A0A1E5C3A7</accession>
<dbReference type="CDD" id="cd07821">
    <property type="entry name" value="PYR_PYL_RCAR_like"/>
    <property type="match status" value="1"/>
</dbReference>
<dbReference type="Gene3D" id="3.30.530.20">
    <property type="match status" value="1"/>
</dbReference>
<dbReference type="InterPro" id="IPR023393">
    <property type="entry name" value="START-like_dom_sf"/>
</dbReference>
<dbReference type="InterPro" id="IPR019587">
    <property type="entry name" value="Polyketide_cyclase/dehydratase"/>
</dbReference>
<evidence type="ECO:0000313" key="2">
    <source>
        <dbReference type="Proteomes" id="UP000095039"/>
    </source>
</evidence>
<keyword evidence="2" id="KW-1185">Reference proteome</keyword>
<organism evidence="1 2">
    <name type="scientific">Enterovibrio norvegicus FF-454</name>
    <dbReference type="NCBI Taxonomy" id="1185651"/>
    <lineage>
        <taxon>Bacteria</taxon>
        <taxon>Pseudomonadati</taxon>
        <taxon>Pseudomonadota</taxon>
        <taxon>Gammaproteobacteria</taxon>
        <taxon>Vibrionales</taxon>
        <taxon>Vibrionaceae</taxon>
        <taxon>Enterovibrio</taxon>
    </lineage>
</organism>
<protein>
    <recommendedName>
        <fullName evidence="3">MxaD family protein</fullName>
    </recommendedName>
</protein>
<evidence type="ECO:0000313" key="1">
    <source>
        <dbReference type="EMBL" id="OEE59954.1"/>
    </source>
</evidence>
<dbReference type="Proteomes" id="UP000095039">
    <property type="component" value="Unassembled WGS sequence"/>
</dbReference>
<dbReference type="PANTHER" id="PTHR39332">
    <property type="entry name" value="BLL4707 PROTEIN"/>
    <property type="match status" value="1"/>
</dbReference>
<dbReference type="SUPFAM" id="SSF55961">
    <property type="entry name" value="Bet v1-like"/>
    <property type="match status" value="1"/>
</dbReference>
<proteinExistence type="predicted"/>
<dbReference type="AlphaFoldDB" id="A0A1E5C3A7"/>